<proteinExistence type="predicted"/>
<feature type="region of interest" description="Disordered" evidence="1">
    <location>
        <begin position="1"/>
        <end position="45"/>
    </location>
</feature>
<dbReference type="AlphaFoldDB" id="A0A564Y657"/>
<dbReference type="Proteomes" id="UP000321570">
    <property type="component" value="Unassembled WGS sequence"/>
</dbReference>
<organism evidence="2 6">
    <name type="scientific">Hymenolepis diminuta</name>
    <name type="common">Rat tapeworm</name>
    <dbReference type="NCBI Taxonomy" id="6216"/>
    <lineage>
        <taxon>Eukaryota</taxon>
        <taxon>Metazoa</taxon>
        <taxon>Spiralia</taxon>
        <taxon>Lophotrochozoa</taxon>
        <taxon>Platyhelminthes</taxon>
        <taxon>Cestoda</taxon>
        <taxon>Eucestoda</taxon>
        <taxon>Cyclophyllidea</taxon>
        <taxon>Hymenolepididae</taxon>
        <taxon>Hymenolepis</taxon>
    </lineage>
</organism>
<name>A0A564Y657_HYMDI</name>
<evidence type="ECO:0000313" key="4">
    <source>
        <dbReference type="EMBL" id="VUZ54519.1"/>
    </source>
</evidence>
<protein>
    <submittedName>
        <fullName evidence="2">Uncharacterized protein</fullName>
    </submittedName>
</protein>
<sequence length="79" mass="8541">IKTTVYPNSSKDSASSPAVPASPKVSPTSTPVEIADDDMKLHPSGRSSVKVTNLMHFMEYSLPKVVPARLISEPTLFKQ</sequence>
<feature type="non-terminal residue" evidence="2">
    <location>
        <position position="1"/>
    </location>
</feature>
<dbReference type="EMBL" id="CABIJS010000223">
    <property type="protein sequence ID" value="VUZ47242.1"/>
    <property type="molecule type" value="Genomic_DNA"/>
</dbReference>
<gene>
    <name evidence="4" type="ORF">WMSIL1_LOCUS12580</name>
    <name evidence="5" type="ORF">WMSIL1_LOCUS13354</name>
    <name evidence="2" type="ORF">WMSIL1_LOCUS3295</name>
    <name evidence="3" type="ORF">WMSIL1_LOCUS6854</name>
</gene>
<dbReference type="EMBL" id="CABIJS010000098">
    <property type="protein sequence ID" value="VUZ42731.1"/>
    <property type="molecule type" value="Genomic_DNA"/>
</dbReference>
<keyword evidence="6" id="KW-1185">Reference proteome</keyword>
<accession>A0A564Y657</accession>
<feature type="compositionally biased region" description="Low complexity" evidence="1">
    <location>
        <begin position="9"/>
        <end position="32"/>
    </location>
</feature>
<evidence type="ECO:0000256" key="1">
    <source>
        <dbReference type="SAM" id="MobiDB-lite"/>
    </source>
</evidence>
<reference evidence="2 6" key="1">
    <citation type="submission" date="2019-07" db="EMBL/GenBank/DDBJ databases">
        <authorList>
            <person name="Jastrzebski P J."/>
            <person name="Paukszto L."/>
            <person name="Jastrzebski P J."/>
        </authorList>
    </citation>
    <scope>NUCLEOTIDE SEQUENCE [LARGE SCALE GENOMIC DNA]</scope>
    <source>
        <strain evidence="2 6">WMS-il1</strain>
    </source>
</reference>
<evidence type="ECO:0000313" key="6">
    <source>
        <dbReference type="Proteomes" id="UP000321570"/>
    </source>
</evidence>
<dbReference type="EMBL" id="CABIJS010000665">
    <property type="protein sequence ID" value="VUZ54519.1"/>
    <property type="molecule type" value="Genomic_DNA"/>
</dbReference>
<evidence type="ECO:0000313" key="3">
    <source>
        <dbReference type="EMBL" id="VUZ47242.1"/>
    </source>
</evidence>
<dbReference type="EMBL" id="CABIJS010000694">
    <property type="protein sequence ID" value="VUZ55541.1"/>
    <property type="molecule type" value="Genomic_DNA"/>
</dbReference>
<evidence type="ECO:0000313" key="2">
    <source>
        <dbReference type="EMBL" id="VUZ42731.1"/>
    </source>
</evidence>
<evidence type="ECO:0000313" key="5">
    <source>
        <dbReference type="EMBL" id="VUZ55541.1"/>
    </source>
</evidence>